<dbReference type="Ensembl" id="ENSLCAT00010035374.1">
    <property type="protein sequence ID" value="ENSLCAP00010034561.1"/>
    <property type="gene ID" value="ENSLCAG00010016237.1"/>
</dbReference>
<reference evidence="3" key="1">
    <citation type="submission" date="2015-09" db="EMBL/GenBank/DDBJ databases">
        <authorList>
            <person name="Sai Rama Sridatta P."/>
        </authorList>
    </citation>
    <scope>NUCLEOTIDE SEQUENCE [LARGE SCALE GENOMIC DNA]</scope>
</reference>
<evidence type="ECO:0000313" key="2">
    <source>
        <dbReference type="Ensembl" id="ENSLCAP00010034561.1"/>
    </source>
</evidence>
<keyword evidence="3" id="KW-1185">Reference proteome</keyword>
<protein>
    <submittedName>
        <fullName evidence="2">Uncharacterized protein</fullName>
    </submittedName>
</protein>
<evidence type="ECO:0000313" key="3">
    <source>
        <dbReference type="Proteomes" id="UP000314980"/>
    </source>
</evidence>
<feature type="signal peptide" evidence="1">
    <location>
        <begin position="1"/>
        <end position="16"/>
    </location>
</feature>
<reference evidence="2" key="3">
    <citation type="submission" date="2025-09" db="UniProtKB">
        <authorList>
            <consortium name="Ensembl"/>
        </authorList>
    </citation>
    <scope>IDENTIFICATION</scope>
</reference>
<reference evidence="2" key="2">
    <citation type="submission" date="2025-08" db="UniProtKB">
        <authorList>
            <consortium name="Ensembl"/>
        </authorList>
    </citation>
    <scope>IDENTIFICATION</scope>
</reference>
<accession>A0A4W6EBQ4</accession>
<dbReference type="Proteomes" id="UP000314980">
    <property type="component" value="Unassembled WGS sequence"/>
</dbReference>
<evidence type="ECO:0000256" key="1">
    <source>
        <dbReference type="SAM" id="SignalP"/>
    </source>
</evidence>
<feature type="chain" id="PRO_5021193676" evidence="1">
    <location>
        <begin position="17"/>
        <end position="56"/>
    </location>
</feature>
<sequence length="56" mass="6504">SCSYMLSFLFFFGLEAKHFLLSLQSGIEYHQLSLLILQVGIYNKWTKVCTVGWLKT</sequence>
<dbReference type="InParanoid" id="A0A4W6EBQ4"/>
<organism evidence="2 3">
    <name type="scientific">Lates calcarifer</name>
    <name type="common">Barramundi</name>
    <name type="synonym">Holocentrus calcarifer</name>
    <dbReference type="NCBI Taxonomy" id="8187"/>
    <lineage>
        <taxon>Eukaryota</taxon>
        <taxon>Metazoa</taxon>
        <taxon>Chordata</taxon>
        <taxon>Craniata</taxon>
        <taxon>Vertebrata</taxon>
        <taxon>Euteleostomi</taxon>
        <taxon>Actinopterygii</taxon>
        <taxon>Neopterygii</taxon>
        <taxon>Teleostei</taxon>
        <taxon>Neoteleostei</taxon>
        <taxon>Acanthomorphata</taxon>
        <taxon>Carangaria</taxon>
        <taxon>Carangaria incertae sedis</taxon>
        <taxon>Centropomidae</taxon>
        <taxon>Lates</taxon>
    </lineage>
</organism>
<dbReference type="AlphaFoldDB" id="A0A4W6EBQ4"/>
<name>A0A4W6EBQ4_LATCA</name>
<keyword evidence="1" id="KW-0732">Signal</keyword>
<proteinExistence type="predicted"/>